<dbReference type="SUPFAM" id="SSF48435">
    <property type="entry name" value="Bacterial muramidases"/>
    <property type="match status" value="1"/>
</dbReference>
<reference evidence="6 7" key="1">
    <citation type="submission" date="2024-01" db="EMBL/GenBank/DDBJ databases">
        <title>Mesobacterium rodlantinim sp. nov., isolated from shallow sea hydrothermal systems off Kueishantao Island.</title>
        <authorList>
            <person name="Su Z."/>
            <person name="Tang K."/>
        </authorList>
    </citation>
    <scope>NUCLEOTIDE SEQUENCE [LARGE SCALE GENOMIC DNA]</scope>
    <source>
        <strain evidence="6 7">TK19101</strain>
    </source>
</reference>
<evidence type="ECO:0000256" key="1">
    <source>
        <dbReference type="ARBA" id="ARBA00007734"/>
    </source>
</evidence>
<sequence>MSRLLAVVFCLIGLVADAQPADRPLAQALAAMRDGNWAGAKIAARGDGAGAVDVITWHHLRAGLGDAAEVQEFLSRNPDWPGLPYLRKKSEEAMAAASDADVLAFFADAPPQTGAGALAYARALAARGEDGAAKAEVVLAWRTLVLSSSEWQVFLDRWGEVLKPHHAARLDMALWQGWEQNARAMLTLVDDGWQKLAEARMALRALDGGVDTRIEAVPEALLNDPGLAFERFLWRVRKGRDKDAIALLLERSVSLASLGEPWAWADRRRDLAREAMREGRPEEAYKIASTHFLVEGSDYVDLEWLSGYIALQQLKNPDLARDHFQHFLAAVETPISLGRAGYWLGRAEEARGDKAAAKAAYAFGAQYQTSFYGLLAAERGGIPFNAALSGDADLPPWREAAFTQSTVFEAAILLLAAGELSLSERFLTHLAESLDPTQMAQMGDMLAELRQPHIQVMLGKRAAQFGVELPRPYYALHPMATRDLPVPSELALAIARRESEFDPSVISVAGARGLMQVMPGTAKEVAGKLGLDYQVGKLTSDPDFNVTLGTAYLAELASRFGGNAVMIAAAYNAGPSRPDRWMAEYGDPRTGAVDVIDWIEFIPFDETRNYIMRVTESLPVYRARLGLDPHPLPFSQELAGSTLLPRAPQGE</sequence>
<comment type="similarity">
    <text evidence="1">Belongs to the transglycosylase Slt family.</text>
</comment>
<dbReference type="EMBL" id="JAYLLH010000031">
    <property type="protein sequence ID" value="MEC3862876.1"/>
    <property type="molecule type" value="Genomic_DNA"/>
</dbReference>
<evidence type="ECO:0000256" key="4">
    <source>
        <dbReference type="SAM" id="SignalP"/>
    </source>
</evidence>
<dbReference type="Gene3D" id="1.10.530.10">
    <property type="match status" value="1"/>
</dbReference>
<accession>A0ABU6HKQ4</accession>
<dbReference type="InterPro" id="IPR008939">
    <property type="entry name" value="Lytic_TGlycosylase_superhlx_U"/>
</dbReference>
<organism evidence="6 7">
    <name type="scientific">Mesobacterium hydrothermale</name>
    <dbReference type="NCBI Taxonomy" id="3111907"/>
    <lineage>
        <taxon>Bacteria</taxon>
        <taxon>Pseudomonadati</taxon>
        <taxon>Pseudomonadota</taxon>
        <taxon>Alphaproteobacteria</taxon>
        <taxon>Rhodobacterales</taxon>
        <taxon>Roseobacteraceae</taxon>
        <taxon>Mesobacterium</taxon>
    </lineage>
</organism>
<dbReference type="Gene3D" id="1.25.20.10">
    <property type="entry name" value="Bacterial muramidases"/>
    <property type="match status" value="1"/>
</dbReference>
<keyword evidence="3 4" id="KW-0732">Signal</keyword>
<dbReference type="CDD" id="cd13401">
    <property type="entry name" value="Slt70-like"/>
    <property type="match status" value="1"/>
</dbReference>
<evidence type="ECO:0000256" key="3">
    <source>
        <dbReference type="ARBA" id="ARBA00022729"/>
    </source>
</evidence>
<comment type="similarity">
    <text evidence="2">Belongs to the virb1 family.</text>
</comment>
<dbReference type="Proteomes" id="UP001348149">
    <property type="component" value="Unassembled WGS sequence"/>
</dbReference>
<comment type="caution">
    <text evidence="6">The sequence shown here is derived from an EMBL/GenBank/DDBJ whole genome shotgun (WGS) entry which is preliminary data.</text>
</comment>
<dbReference type="PANTHER" id="PTHR37423:SF2">
    <property type="entry name" value="MEMBRANE-BOUND LYTIC MUREIN TRANSGLYCOSYLASE C"/>
    <property type="match status" value="1"/>
</dbReference>
<feature type="chain" id="PRO_5045883775" evidence="4">
    <location>
        <begin position="21"/>
        <end position="651"/>
    </location>
</feature>
<dbReference type="InterPro" id="IPR008258">
    <property type="entry name" value="Transglycosylase_SLT_dom_1"/>
</dbReference>
<feature type="signal peptide" evidence="4">
    <location>
        <begin position="1"/>
        <end position="20"/>
    </location>
</feature>
<keyword evidence="7" id="KW-1185">Reference proteome</keyword>
<gene>
    <name evidence="6" type="ORF">VK792_16400</name>
</gene>
<proteinExistence type="inferred from homology"/>
<dbReference type="Pfam" id="PF01464">
    <property type="entry name" value="SLT"/>
    <property type="match status" value="1"/>
</dbReference>
<evidence type="ECO:0000256" key="2">
    <source>
        <dbReference type="ARBA" id="ARBA00009387"/>
    </source>
</evidence>
<dbReference type="RefSeq" id="WP_326298950.1">
    <property type="nucleotide sequence ID" value="NZ_JAYLLH010000031.1"/>
</dbReference>
<protein>
    <submittedName>
        <fullName evidence="6">Lytic transglycosylase domain-containing protein</fullName>
    </submittedName>
</protein>
<evidence type="ECO:0000313" key="6">
    <source>
        <dbReference type="EMBL" id="MEC3862876.1"/>
    </source>
</evidence>
<dbReference type="InterPro" id="IPR023346">
    <property type="entry name" value="Lysozyme-like_dom_sf"/>
</dbReference>
<dbReference type="SUPFAM" id="SSF53955">
    <property type="entry name" value="Lysozyme-like"/>
    <property type="match status" value="1"/>
</dbReference>
<feature type="domain" description="Transglycosylase SLT" evidence="5">
    <location>
        <begin position="485"/>
        <end position="587"/>
    </location>
</feature>
<dbReference type="InterPro" id="IPR000189">
    <property type="entry name" value="Transglyc_AS"/>
</dbReference>
<name>A0ABU6HKQ4_9RHOB</name>
<evidence type="ECO:0000259" key="5">
    <source>
        <dbReference type="Pfam" id="PF01464"/>
    </source>
</evidence>
<dbReference type="PROSITE" id="PS00922">
    <property type="entry name" value="TRANSGLYCOSYLASE"/>
    <property type="match status" value="1"/>
</dbReference>
<evidence type="ECO:0000313" key="7">
    <source>
        <dbReference type="Proteomes" id="UP001348149"/>
    </source>
</evidence>
<dbReference type="PANTHER" id="PTHR37423">
    <property type="entry name" value="SOLUBLE LYTIC MUREIN TRANSGLYCOSYLASE-RELATED"/>
    <property type="match status" value="1"/>
</dbReference>